<dbReference type="Gene3D" id="3.30.200.20">
    <property type="entry name" value="Phosphorylase Kinase, domain 1"/>
    <property type="match status" value="1"/>
</dbReference>
<keyword evidence="3" id="KW-1185">Reference proteome</keyword>
<sequence>MNTARREVELEAARHEALLETSRLKAGLEVARCAVEEAARNLAEEAASCVAEEAASCVAEEAAGCVAEEAASCVAEEAASCVAEEATSCVAEEATSCVDEQAASCVADVASSCVAQEATSCVDEQAASCVAEHSTSCVADVASSCVAQEATSCVDEQAASCVAEHSTSCVADVASSCVAEEASRSLLKELPKAVPSVEMSQNFSVCTFEELTQRFEQYPWQEVGSGVSSTVFRIDLEDRTVCAKRANNQVYKKYFKKEVAFLQRLDGAGGAPIPLCMSTDPAVLVMSYRGDTRLDDFLEKCSLSQSIHALIKLTNSLNEIHSRGVLHSDLKMDNVVIQNQDDPDNFTVNIIDYGLAHRLGANRKIFHTVSRHYPPEAYCPGKASRTFDIFSLGNIFFHTCSILMVKKCPKGLLPLAQSMMSESQMKRPNLKSIINRLTKILEGINDNDKEEDTSDDDLEMLEAMLCNVFKAPPQMFGVPPV</sequence>
<dbReference type="GO" id="GO:0005524">
    <property type="term" value="F:ATP binding"/>
    <property type="evidence" value="ECO:0007669"/>
    <property type="project" value="InterPro"/>
</dbReference>
<dbReference type="InterPro" id="IPR000719">
    <property type="entry name" value="Prot_kinase_dom"/>
</dbReference>
<dbReference type="SUPFAM" id="SSF56112">
    <property type="entry name" value="Protein kinase-like (PK-like)"/>
    <property type="match status" value="1"/>
</dbReference>
<comment type="caution">
    <text evidence="2">The sequence shown here is derived from an EMBL/GenBank/DDBJ whole genome shotgun (WGS) entry which is preliminary data.</text>
</comment>
<gene>
    <name evidence="2" type="ORF">OTU49_013313</name>
</gene>
<dbReference type="PANTHER" id="PTHR44167:SF24">
    <property type="entry name" value="SERINE_THREONINE-PROTEIN KINASE CHK2"/>
    <property type="match status" value="1"/>
</dbReference>
<proteinExistence type="predicted"/>
<organism evidence="2 3">
    <name type="scientific">Cherax quadricarinatus</name>
    <name type="common">Australian red claw crayfish</name>
    <dbReference type="NCBI Taxonomy" id="27406"/>
    <lineage>
        <taxon>Eukaryota</taxon>
        <taxon>Metazoa</taxon>
        <taxon>Ecdysozoa</taxon>
        <taxon>Arthropoda</taxon>
        <taxon>Crustacea</taxon>
        <taxon>Multicrustacea</taxon>
        <taxon>Malacostraca</taxon>
        <taxon>Eumalacostraca</taxon>
        <taxon>Eucarida</taxon>
        <taxon>Decapoda</taxon>
        <taxon>Pleocyemata</taxon>
        <taxon>Astacidea</taxon>
        <taxon>Parastacoidea</taxon>
        <taxon>Parastacidae</taxon>
        <taxon>Cherax</taxon>
    </lineage>
</organism>
<reference evidence="2 3" key="1">
    <citation type="journal article" date="2024" name="BMC Genomics">
        <title>Genome assembly of redclaw crayfish (Cherax quadricarinatus) provides insights into its immune adaptation and hypoxia tolerance.</title>
        <authorList>
            <person name="Liu Z."/>
            <person name="Zheng J."/>
            <person name="Li H."/>
            <person name="Fang K."/>
            <person name="Wang S."/>
            <person name="He J."/>
            <person name="Zhou D."/>
            <person name="Weng S."/>
            <person name="Chi M."/>
            <person name="Gu Z."/>
            <person name="He J."/>
            <person name="Li F."/>
            <person name="Wang M."/>
        </authorList>
    </citation>
    <scope>NUCLEOTIDE SEQUENCE [LARGE SCALE GENOMIC DNA]</scope>
    <source>
        <strain evidence="2">ZL_2023a</strain>
    </source>
</reference>
<feature type="domain" description="Protein kinase" evidence="1">
    <location>
        <begin position="217"/>
        <end position="465"/>
    </location>
</feature>
<dbReference type="Gene3D" id="1.10.510.10">
    <property type="entry name" value="Transferase(Phosphotransferase) domain 1"/>
    <property type="match status" value="1"/>
</dbReference>
<evidence type="ECO:0000313" key="2">
    <source>
        <dbReference type="EMBL" id="KAK8720448.1"/>
    </source>
</evidence>
<dbReference type="Pfam" id="PF00069">
    <property type="entry name" value="Pkinase"/>
    <property type="match status" value="1"/>
</dbReference>
<dbReference type="SMART" id="SM00220">
    <property type="entry name" value="S_TKc"/>
    <property type="match status" value="1"/>
</dbReference>
<dbReference type="GO" id="GO:0004672">
    <property type="term" value="F:protein kinase activity"/>
    <property type="evidence" value="ECO:0007669"/>
    <property type="project" value="InterPro"/>
</dbReference>
<dbReference type="InterPro" id="IPR011009">
    <property type="entry name" value="Kinase-like_dom_sf"/>
</dbReference>
<protein>
    <recommendedName>
        <fullName evidence="1">Protein kinase domain-containing protein</fullName>
    </recommendedName>
</protein>
<dbReference type="Proteomes" id="UP001445076">
    <property type="component" value="Unassembled WGS sequence"/>
</dbReference>
<evidence type="ECO:0000259" key="1">
    <source>
        <dbReference type="PROSITE" id="PS50011"/>
    </source>
</evidence>
<accession>A0AAW0VT05</accession>
<dbReference type="InterPro" id="IPR008271">
    <property type="entry name" value="Ser/Thr_kinase_AS"/>
</dbReference>
<dbReference type="EMBL" id="JARKIK010000409">
    <property type="protein sequence ID" value="KAK8720448.1"/>
    <property type="molecule type" value="Genomic_DNA"/>
</dbReference>
<evidence type="ECO:0000313" key="3">
    <source>
        <dbReference type="Proteomes" id="UP001445076"/>
    </source>
</evidence>
<dbReference type="PROSITE" id="PS00108">
    <property type="entry name" value="PROTEIN_KINASE_ST"/>
    <property type="match status" value="1"/>
</dbReference>
<name>A0AAW0VT05_CHEQU</name>
<dbReference type="PANTHER" id="PTHR44167">
    <property type="entry name" value="OVARIAN-SPECIFIC SERINE/THREONINE-PROTEIN KINASE LOK-RELATED"/>
    <property type="match status" value="1"/>
</dbReference>
<dbReference type="AlphaFoldDB" id="A0AAW0VT05"/>
<dbReference type="PROSITE" id="PS50011">
    <property type="entry name" value="PROTEIN_KINASE_DOM"/>
    <property type="match status" value="1"/>
</dbReference>